<feature type="signal peptide" evidence="1">
    <location>
        <begin position="1"/>
        <end position="20"/>
    </location>
</feature>
<feature type="chain" id="PRO_5001717327" evidence="1">
    <location>
        <begin position="21"/>
        <end position="294"/>
    </location>
</feature>
<evidence type="ECO:0000313" key="2">
    <source>
        <dbReference type="EMBL" id="AIK96599.1"/>
    </source>
</evidence>
<name>A0A077AX90_9PROT</name>
<gene>
    <name evidence="2" type="ORF">ID47_07485</name>
</gene>
<evidence type="ECO:0000256" key="1">
    <source>
        <dbReference type="SAM" id="SignalP"/>
    </source>
</evidence>
<protein>
    <submittedName>
        <fullName evidence="2">Uncharacterized protein</fullName>
    </submittedName>
</protein>
<accession>A0A077AX90</accession>
<dbReference type="HOGENOM" id="CLU_945577_0_0_5"/>
<sequence length="294" mass="33874">MNYLSFMFTFLILLPFSAFTAAMEEGTSGFEEVTIRVWHSALNAGEHYGHVSLATSHSYISLWPSRENRFDLEGIGCLIATAQRNLTYKDDQESEGRSEDAEYKIIVTNISQLEDEWNRLTSQTLTWFAFGTHLTRERLTPYLQNNEFISRIRDINENPGLVFNCASIVHHLLKKGDINLEDYLDIGSVHNPIFQGLTLTLVNQGRGDIKEIVDFLSSIIYPDKISYMARKAMIIQTSQELECHLDHPSFYLNTQDTIDNTYNYIITHSQAPTKIRNHLLKLKKRRDSERCILS</sequence>
<dbReference type="RefSeq" id="WP_038465152.1">
    <property type="nucleotide sequence ID" value="NZ_CP008941.1"/>
</dbReference>
<dbReference type="EMBL" id="CP008941">
    <property type="protein sequence ID" value="AIK96599.1"/>
    <property type="molecule type" value="Genomic_DNA"/>
</dbReference>
<reference evidence="2 3" key="1">
    <citation type="submission" date="2014-07" db="EMBL/GenBank/DDBJ databases">
        <title>Comparative genomic insights into amoeba endosymbionts belonging to the families of Holosporaceae and Candidatus Midichloriaceae within Rickettsiales.</title>
        <authorList>
            <person name="Wang Z."/>
            <person name="Wu M."/>
        </authorList>
    </citation>
    <scope>NUCLEOTIDE SEQUENCE [LARGE SCALE GENOMIC DNA]</scope>
    <source>
        <strain evidence="2">PRA3</strain>
    </source>
</reference>
<dbReference type="KEGG" id="paca:ID47_07485"/>
<dbReference type="Proteomes" id="UP000028926">
    <property type="component" value="Chromosome"/>
</dbReference>
<organism evidence="2 3">
    <name type="scientific">Candidatus Odyssella acanthamoebae</name>
    <dbReference type="NCBI Taxonomy" id="91604"/>
    <lineage>
        <taxon>Bacteria</taxon>
        <taxon>Pseudomonadati</taxon>
        <taxon>Pseudomonadota</taxon>
        <taxon>Alphaproteobacteria</taxon>
        <taxon>Holosporales</taxon>
        <taxon>Candidatus Paracaedibacteraceae</taxon>
        <taxon>Candidatus Odyssella</taxon>
    </lineage>
</organism>
<keyword evidence="1" id="KW-0732">Signal</keyword>
<evidence type="ECO:0000313" key="3">
    <source>
        <dbReference type="Proteomes" id="UP000028926"/>
    </source>
</evidence>
<dbReference type="AlphaFoldDB" id="A0A077AX90"/>
<proteinExistence type="predicted"/>
<keyword evidence="3" id="KW-1185">Reference proteome</keyword>